<evidence type="ECO:0000256" key="1">
    <source>
        <dbReference type="ARBA" id="ARBA00023015"/>
    </source>
</evidence>
<feature type="domain" description="HTH gntR-type" evidence="4">
    <location>
        <begin position="10"/>
        <end position="78"/>
    </location>
</feature>
<dbReference type="AlphaFoldDB" id="A0A1Z5HS49"/>
<reference evidence="6" key="1">
    <citation type="journal article" date="2017" name="Appl. Environ. Microbiol.">
        <title>Genomic analysis of Calderihabitans maritimus KKC1, a thermophilic hydrogenogenic carboxydotrophic bacterium isolated from marine sediment.</title>
        <authorList>
            <person name="Omae K."/>
            <person name="Yoneda Y."/>
            <person name="Fukuyama Y."/>
            <person name="Yoshida T."/>
            <person name="Sako Y."/>
        </authorList>
    </citation>
    <scope>NUCLEOTIDE SEQUENCE [LARGE SCALE GENOMIC DNA]</scope>
    <source>
        <strain evidence="6">KKC1</strain>
    </source>
</reference>
<keyword evidence="3" id="KW-0804">Transcription</keyword>
<sequence length="131" mass="15384">MNSPQKGLELPRYETIAWDIARRIVQEEYREGVKLLGRSLLAAQYKVSPETIRKATALLQLHDVVQVIPGTGIVVKSRTAAEQFLTIAGNRQEFYELRDRINFLLEERRKIEKELEKCWQKLLRYLDPYHS</sequence>
<dbReference type="InterPro" id="IPR036388">
    <property type="entry name" value="WH-like_DNA-bd_sf"/>
</dbReference>
<dbReference type="PROSITE" id="PS50949">
    <property type="entry name" value="HTH_GNTR"/>
    <property type="match status" value="1"/>
</dbReference>
<protein>
    <submittedName>
        <fullName evidence="5">TrkA-C domain-containing protein</fullName>
    </submittedName>
</protein>
<gene>
    <name evidence="5" type="ORF">KKC1_15040</name>
</gene>
<evidence type="ECO:0000256" key="3">
    <source>
        <dbReference type="ARBA" id="ARBA00023163"/>
    </source>
</evidence>
<keyword evidence="2" id="KW-0238">DNA-binding</keyword>
<dbReference type="EMBL" id="BDGJ01000071">
    <property type="protein sequence ID" value="GAW92349.1"/>
    <property type="molecule type" value="Genomic_DNA"/>
</dbReference>
<dbReference type="PANTHER" id="PTHR38445">
    <property type="entry name" value="HTH-TYPE TRANSCRIPTIONAL REPRESSOR YTRA"/>
    <property type="match status" value="1"/>
</dbReference>
<dbReference type="GO" id="GO:0003677">
    <property type="term" value="F:DNA binding"/>
    <property type="evidence" value="ECO:0007669"/>
    <property type="project" value="UniProtKB-KW"/>
</dbReference>
<dbReference type="Proteomes" id="UP000197032">
    <property type="component" value="Unassembled WGS sequence"/>
</dbReference>
<dbReference type="InterPro" id="IPR000524">
    <property type="entry name" value="Tscrpt_reg_HTH_GntR"/>
</dbReference>
<name>A0A1Z5HS49_9FIRM</name>
<proteinExistence type="predicted"/>
<evidence type="ECO:0000313" key="5">
    <source>
        <dbReference type="EMBL" id="GAW92349.1"/>
    </source>
</evidence>
<evidence type="ECO:0000259" key="4">
    <source>
        <dbReference type="PROSITE" id="PS50949"/>
    </source>
</evidence>
<dbReference type="RefSeq" id="WP_192868119.1">
    <property type="nucleotide sequence ID" value="NZ_BDGJ01000071.1"/>
</dbReference>
<organism evidence="5 6">
    <name type="scientific">Calderihabitans maritimus</name>
    <dbReference type="NCBI Taxonomy" id="1246530"/>
    <lineage>
        <taxon>Bacteria</taxon>
        <taxon>Bacillati</taxon>
        <taxon>Bacillota</taxon>
        <taxon>Clostridia</taxon>
        <taxon>Neomoorellales</taxon>
        <taxon>Calderihabitantaceae</taxon>
        <taxon>Calderihabitans</taxon>
    </lineage>
</organism>
<dbReference type="GO" id="GO:0003700">
    <property type="term" value="F:DNA-binding transcription factor activity"/>
    <property type="evidence" value="ECO:0007669"/>
    <property type="project" value="InterPro"/>
</dbReference>
<dbReference type="SMART" id="SM00345">
    <property type="entry name" value="HTH_GNTR"/>
    <property type="match status" value="1"/>
</dbReference>
<keyword evidence="1" id="KW-0805">Transcription regulation</keyword>
<dbReference type="InterPro" id="IPR036390">
    <property type="entry name" value="WH_DNA-bd_sf"/>
</dbReference>
<evidence type="ECO:0000313" key="6">
    <source>
        <dbReference type="Proteomes" id="UP000197032"/>
    </source>
</evidence>
<keyword evidence="6" id="KW-1185">Reference proteome</keyword>
<comment type="caution">
    <text evidence="5">The sequence shown here is derived from an EMBL/GenBank/DDBJ whole genome shotgun (WGS) entry which is preliminary data.</text>
</comment>
<dbReference type="Pfam" id="PF00392">
    <property type="entry name" value="GntR"/>
    <property type="match status" value="1"/>
</dbReference>
<dbReference type="PANTHER" id="PTHR38445:SF9">
    <property type="entry name" value="HTH-TYPE TRANSCRIPTIONAL REPRESSOR YTRA"/>
    <property type="match status" value="1"/>
</dbReference>
<dbReference type="SUPFAM" id="SSF46785">
    <property type="entry name" value="Winged helix' DNA-binding domain"/>
    <property type="match status" value="1"/>
</dbReference>
<evidence type="ECO:0000256" key="2">
    <source>
        <dbReference type="ARBA" id="ARBA00023125"/>
    </source>
</evidence>
<accession>A0A1Z5HS49</accession>
<dbReference type="Gene3D" id="1.10.10.10">
    <property type="entry name" value="Winged helix-like DNA-binding domain superfamily/Winged helix DNA-binding domain"/>
    <property type="match status" value="1"/>
</dbReference>